<dbReference type="EMBL" id="MU004388">
    <property type="protein sequence ID" value="KAF2653070.1"/>
    <property type="molecule type" value="Genomic_DNA"/>
</dbReference>
<dbReference type="AlphaFoldDB" id="A0A6A6SZV2"/>
<name>A0A6A6SZV2_9PLEO</name>
<evidence type="ECO:0008006" key="4">
    <source>
        <dbReference type="Google" id="ProtNLM"/>
    </source>
</evidence>
<organism evidence="2 3">
    <name type="scientific">Lophiostoma macrostomum CBS 122681</name>
    <dbReference type="NCBI Taxonomy" id="1314788"/>
    <lineage>
        <taxon>Eukaryota</taxon>
        <taxon>Fungi</taxon>
        <taxon>Dikarya</taxon>
        <taxon>Ascomycota</taxon>
        <taxon>Pezizomycotina</taxon>
        <taxon>Dothideomycetes</taxon>
        <taxon>Pleosporomycetidae</taxon>
        <taxon>Pleosporales</taxon>
        <taxon>Lophiostomataceae</taxon>
        <taxon>Lophiostoma</taxon>
    </lineage>
</organism>
<sequence length="289" mass="32354">MQNDASYNEPFQFLDLPAELREMVYENLLEEPCYPAQPQTANGSAPSKSSGPTQASGRKPSNWIFLANKQVYGEFMDLLVKKSTFHFSTYPDKAPRKASNASSHYASTAREASPDTTSQSMTLTSTPPWFIAPSTLTRLRNCTLTLNVTSSMLGCPDPRAMTPASWAFARSIKKQLSLSSTSSIQSLSLHVKAIGDPLWNPLWVWYHASQSFKSMGRLREIRFSLDTWSPGENHLRRDDASCSSWSWYCPKNHRVATELGADVTVRQFCAMLYQECLVCRPELEGSDGE</sequence>
<proteinExistence type="predicted"/>
<evidence type="ECO:0000256" key="1">
    <source>
        <dbReference type="SAM" id="MobiDB-lite"/>
    </source>
</evidence>
<keyword evidence="3" id="KW-1185">Reference proteome</keyword>
<evidence type="ECO:0000313" key="2">
    <source>
        <dbReference type="EMBL" id="KAF2653070.1"/>
    </source>
</evidence>
<dbReference type="Proteomes" id="UP000799324">
    <property type="component" value="Unassembled WGS sequence"/>
</dbReference>
<feature type="region of interest" description="Disordered" evidence="1">
    <location>
        <begin position="34"/>
        <end position="59"/>
    </location>
</feature>
<feature type="compositionally biased region" description="Polar residues" evidence="1">
    <location>
        <begin position="37"/>
        <end position="56"/>
    </location>
</feature>
<dbReference type="OrthoDB" id="62952at2759"/>
<feature type="region of interest" description="Disordered" evidence="1">
    <location>
        <begin position="93"/>
        <end position="121"/>
    </location>
</feature>
<reference evidence="2" key="1">
    <citation type="journal article" date="2020" name="Stud. Mycol.">
        <title>101 Dothideomycetes genomes: a test case for predicting lifestyles and emergence of pathogens.</title>
        <authorList>
            <person name="Haridas S."/>
            <person name="Albert R."/>
            <person name="Binder M."/>
            <person name="Bloem J."/>
            <person name="Labutti K."/>
            <person name="Salamov A."/>
            <person name="Andreopoulos B."/>
            <person name="Baker S."/>
            <person name="Barry K."/>
            <person name="Bills G."/>
            <person name="Bluhm B."/>
            <person name="Cannon C."/>
            <person name="Castanera R."/>
            <person name="Culley D."/>
            <person name="Daum C."/>
            <person name="Ezra D."/>
            <person name="Gonzalez J."/>
            <person name="Henrissat B."/>
            <person name="Kuo A."/>
            <person name="Liang C."/>
            <person name="Lipzen A."/>
            <person name="Lutzoni F."/>
            <person name="Magnuson J."/>
            <person name="Mondo S."/>
            <person name="Nolan M."/>
            <person name="Ohm R."/>
            <person name="Pangilinan J."/>
            <person name="Park H.-J."/>
            <person name="Ramirez L."/>
            <person name="Alfaro M."/>
            <person name="Sun H."/>
            <person name="Tritt A."/>
            <person name="Yoshinaga Y."/>
            <person name="Zwiers L.-H."/>
            <person name="Turgeon B."/>
            <person name="Goodwin S."/>
            <person name="Spatafora J."/>
            <person name="Crous P."/>
            <person name="Grigoriev I."/>
        </authorList>
    </citation>
    <scope>NUCLEOTIDE SEQUENCE</scope>
    <source>
        <strain evidence="2">CBS 122681</strain>
    </source>
</reference>
<accession>A0A6A6SZV2</accession>
<gene>
    <name evidence="2" type="ORF">K491DRAFT_706060</name>
</gene>
<protein>
    <recommendedName>
        <fullName evidence="4">F-box domain-containing protein</fullName>
    </recommendedName>
</protein>
<dbReference type="PANTHER" id="PTHR42085:SF1">
    <property type="entry name" value="F-BOX DOMAIN-CONTAINING PROTEIN"/>
    <property type="match status" value="1"/>
</dbReference>
<evidence type="ECO:0000313" key="3">
    <source>
        <dbReference type="Proteomes" id="UP000799324"/>
    </source>
</evidence>
<dbReference type="InterPro" id="IPR038883">
    <property type="entry name" value="AN11006-like"/>
</dbReference>
<dbReference type="PANTHER" id="PTHR42085">
    <property type="entry name" value="F-BOX DOMAIN-CONTAINING PROTEIN"/>
    <property type="match status" value="1"/>
</dbReference>